<dbReference type="Proteomes" id="UP000596742">
    <property type="component" value="Unassembled WGS sequence"/>
</dbReference>
<dbReference type="InterPro" id="IPR016187">
    <property type="entry name" value="CTDL_fold"/>
</dbReference>
<evidence type="ECO:0000313" key="2">
    <source>
        <dbReference type="EMBL" id="VDI77169.1"/>
    </source>
</evidence>
<sequence length="229" mass="25537">MMKCCCFIVLIFCTIDVSNGGILSGMCHASNGTCGKKGVPCNQTFGSEWTYTGKCCNERPCCKFLKPPCVPETCPEGYRLLPNQASSTNCYLYRDSSKIHWESAQSICASTPGANLWNPNTEQEANNVIPGIYCIPLDILSLYGLVQMIETGMGPIHFTKKMVHFQKNLSHLEQTFLQLVLTGPMCRYSIAYLNVRGIGRIGKKFILKVTYASINEEFVRREDVCHCST</sequence>
<evidence type="ECO:0000313" key="3">
    <source>
        <dbReference type="Proteomes" id="UP000596742"/>
    </source>
</evidence>
<keyword evidence="1" id="KW-0732">Signal</keyword>
<evidence type="ECO:0000256" key="1">
    <source>
        <dbReference type="SAM" id="SignalP"/>
    </source>
</evidence>
<dbReference type="SUPFAM" id="SSF56436">
    <property type="entry name" value="C-type lectin-like"/>
    <property type="match status" value="1"/>
</dbReference>
<keyword evidence="3" id="KW-1185">Reference proteome</keyword>
<name>A0A8B6HC98_MYTGA</name>
<proteinExistence type="predicted"/>
<comment type="caution">
    <text evidence="2">The sequence shown here is derived from an EMBL/GenBank/DDBJ whole genome shotgun (WGS) entry which is preliminary data.</text>
</comment>
<dbReference type="EMBL" id="UYJE01009825">
    <property type="protein sequence ID" value="VDI77169.1"/>
    <property type="molecule type" value="Genomic_DNA"/>
</dbReference>
<protein>
    <recommendedName>
        <fullName evidence="4">C-type lectin domain-containing protein</fullName>
    </recommendedName>
</protein>
<organism evidence="2 3">
    <name type="scientific">Mytilus galloprovincialis</name>
    <name type="common">Mediterranean mussel</name>
    <dbReference type="NCBI Taxonomy" id="29158"/>
    <lineage>
        <taxon>Eukaryota</taxon>
        <taxon>Metazoa</taxon>
        <taxon>Spiralia</taxon>
        <taxon>Lophotrochozoa</taxon>
        <taxon>Mollusca</taxon>
        <taxon>Bivalvia</taxon>
        <taxon>Autobranchia</taxon>
        <taxon>Pteriomorphia</taxon>
        <taxon>Mytilida</taxon>
        <taxon>Mytiloidea</taxon>
        <taxon>Mytilidae</taxon>
        <taxon>Mytilinae</taxon>
        <taxon>Mytilus</taxon>
    </lineage>
</organism>
<feature type="chain" id="PRO_5032461340" description="C-type lectin domain-containing protein" evidence="1">
    <location>
        <begin position="21"/>
        <end position="229"/>
    </location>
</feature>
<accession>A0A8B6HC98</accession>
<dbReference type="AlphaFoldDB" id="A0A8B6HC98"/>
<reference evidence="2" key="1">
    <citation type="submission" date="2018-11" db="EMBL/GenBank/DDBJ databases">
        <authorList>
            <person name="Alioto T."/>
            <person name="Alioto T."/>
        </authorList>
    </citation>
    <scope>NUCLEOTIDE SEQUENCE</scope>
</reference>
<gene>
    <name evidence="2" type="ORF">MGAL_10B074358</name>
</gene>
<dbReference type="OrthoDB" id="6129097at2759"/>
<evidence type="ECO:0008006" key="4">
    <source>
        <dbReference type="Google" id="ProtNLM"/>
    </source>
</evidence>
<feature type="signal peptide" evidence="1">
    <location>
        <begin position="1"/>
        <end position="20"/>
    </location>
</feature>